<keyword evidence="4" id="KW-1185">Reference proteome</keyword>
<dbReference type="SUPFAM" id="SSF46955">
    <property type="entry name" value="Putative DNA-binding domain"/>
    <property type="match status" value="2"/>
</dbReference>
<dbReference type="Proteomes" id="UP000660265">
    <property type="component" value="Unassembled WGS sequence"/>
</dbReference>
<dbReference type="InterPro" id="IPR000551">
    <property type="entry name" value="MerR-type_HTH_dom"/>
</dbReference>
<reference evidence="4" key="1">
    <citation type="journal article" date="2019" name="Int. J. Syst. Evol. Microbiol.">
        <title>The Global Catalogue of Microorganisms (GCM) 10K type strain sequencing project: providing services to taxonomists for standard genome sequencing and annotation.</title>
        <authorList>
            <consortium name="The Broad Institute Genomics Platform"/>
            <consortium name="The Broad Institute Genome Sequencing Center for Infectious Disease"/>
            <person name="Wu L."/>
            <person name="Ma J."/>
        </authorList>
    </citation>
    <scope>NUCLEOTIDE SEQUENCE [LARGE SCALE GENOMIC DNA]</scope>
    <source>
        <strain evidence="4">CGMCC 4.7275</strain>
    </source>
</reference>
<dbReference type="PROSITE" id="PS50937">
    <property type="entry name" value="HTH_MERR_2"/>
    <property type="match status" value="2"/>
</dbReference>
<organism evidence="3 4">
    <name type="scientific">Streptomyces camponoticapitis</name>
    <dbReference type="NCBI Taxonomy" id="1616125"/>
    <lineage>
        <taxon>Bacteria</taxon>
        <taxon>Bacillati</taxon>
        <taxon>Actinomycetota</taxon>
        <taxon>Actinomycetes</taxon>
        <taxon>Kitasatosporales</taxon>
        <taxon>Streptomycetaceae</taxon>
        <taxon>Streptomyces</taxon>
    </lineage>
</organism>
<evidence type="ECO:0000259" key="2">
    <source>
        <dbReference type="PROSITE" id="PS50937"/>
    </source>
</evidence>
<keyword evidence="1" id="KW-0238">DNA-binding</keyword>
<comment type="caution">
    <text evidence="3">The sequence shown here is derived from an EMBL/GenBank/DDBJ whole genome shotgun (WGS) entry which is preliminary data.</text>
</comment>
<dbReference type="InterPro" id="IPR047057">
    <property type="entry name" value="MerR_fam"/>
</dbReference>
<dbReference type="EMBL" id="BMMV01000010">
    <property type="protein sequence ID" value="GGK00213.1"/>
    <property type="molecule type" value="Genomic_DNA"/>
</dbReference>
<evidence type="ECO:0000256" key="1">
    <source>
        <dbReference type="ARBA" id="ARBA00023125"/>
    </source>
</evidence>
<proteinExistence type="predicted"/>
<feature type="domain" description="HTH merR-type" evidence="2">
    <location>
        <begin position="119"/>
        <end position="186"/>
    </location>
</feature>
<dbReference type="Gene3D" id="1.10.1660.10">
    <property type="match status" value="2"/>
</dbReference>
<dbReference type="PANTHER" id="PTHR30204:SF93">
    <property type="entry name" value="HTH MERR-TYPE DOMAIN-CONTAINING PROTEIN"/>
    <property type="match status" value="1"/>
</dbReference>
<dbReference type="Pfam" id="PF13411">
    <property type="entry name" value="MerR_1"/>
    <property type="match status" value="1"/>
</dbReference>
<dbReference type="PANTHER" id="PTHR30204">
    <property type="entry name" value="REDOX-CYCLING DRUG-SENSING TRANSCRIPTIONAL ACTIVATOR SOXR"/>
    <property type="match status" value="1"/>
</dbReference>
<dbReference type="Pfam" id="PF00376">
    <property type="entry name" value="MerR"/>
    <property type="match status" value="1"/>
</dbReference>
<dbReference type="RefSeq" id="WP_189108363.1">
    <property type="nucleotide sequence ID" value="NZ_BMMV01000010.1"/>
</dbReference>
<evidence type="ECO:0000313" key="4">
    <source>
        <dbReference type="Proteomes" id="UP000660265"/>
    </source>
</evidence>
<evidence type="ECO:0000313" key="3">
    <source>
        <dbReference type="EMBL" id="GGK00213.1"/>
    </source>
</evidence>
<gene>
    <name evidence="3" type="ORF">GCM10011583_34550</name>
</gene>
<feature type="domain" description="HTH merR-type" evidence="2">
    <location>
        <begin position="1"/>
        <end position="48"/>
    </location>
</feature>
<name>A0ABQ2E8T7_9ACTN</name>
<dbReference type="InterPro" id="IPR009061">
    <property type="entry name" value="DNA-bd_dom_put_sf"/>
</dbReference>
<sequence>MRPVDLARPHGLSGQAIRNYEAAGILPAAGRTASGYRDYTSLHVAALRTFVALIPAHGHAAARSIMALLNTGRAEEALTVIDRSHAELLSDRRTLDSIELALTELTQSPDERPAHRAATVGALAHRLGLRPATLRRWERAGLLQPRRDPATGYRTYAPGDVRDAHIVHQLRRSGYVLAQIAPILGELRDVTTPASAASAIAERRHRLHTRALAMLHASAETGDYLHERDRHGENG</sequence>
<accession>A0ABQ2E8T7</accession>
<protein>
    <submittedName>
        <fullName evidence="3">MerR family transcriptional regulator</fullName>
    </submittedName>
</protein>
<dbReference type="SMART" id="SM00422">
    <property type="entry name" value="HTH_MERR"/>
    <property type="match status" value="2"/>
</dbReference>